<reference evidence="2 4" key="2">
    <citation type="journal article" date="2018" name="Elife">
        <title>Functional genomics of lipid metabolism in the oleaginous yeast Rhodosporidium toruloides.</title>
        <authorList>
            <person name="Coradetti S.T."/>
            <person name="Pinel D."/>
            <person name="Geiselman G."/>
            <person name="Ito M."/>
            <person name="Mondo S."/>
            <person name="Reilly M.C."/>
            <person name="Cheng Y.F."/>
            <person name="Bauer S."/>
            <person name="Grigoriev I."/>
            <person name="Gladden J.M."/>
            <person name="Simmons B.A."/>
            <person name="Brem R."/>
            <person name="Arkin A.P."/>
            <person name="Skerker J.M."/>
        </authorList>
    </citation>
    <scope>NUCLEOTIDE SEQUENCE [LARGE SCALE GENOMIC DNA]</scope>
    <source>
        <strain evidence="2 4">NBRC 0880</strain>
    </source>
</reference>
<evidence type="ECO:0000313" key="1">
    <source>
        <dbReference type="EMBL" id="CTR09657.1"/>
    </source>
</evidence>
<proteinExistence type="predicted"/>
<reference evidence="1 3" key="1">
    <citation type="submission" date="2015-07" db="EMBL/GenBank/DDBJ databases">
        <authorList>
            <person name="Cajimat M.N.B."/>
            <person name="Milazzo M.L."/>
            <person name="Fulhorst C.F."/>
        </authorList>
    </citation>
    <scope>NUCLEOTIDE SEQUENCE [LARGE SCALE GENOMIC DNA]</scope>
    <source>
        <strain evidence="1">Single colony</strain>
    </source>
</reference>
<dbReference type="OrthoDB" id="2520339at2759"/>
<dbReference type="Gene3D" id="3.80.10.10">
    <property type="entry name" value="Ribonuclease Inhibitor"/>
    <property type="match status" value="1"/>
</dbReference>
<gene>
    <name evidence="1" type="primary">FGENESH: predicted gene_11.14</name>
    <name evidence="2" type="ORF">AAT19DRAFT_9706</name>
    <name evidence="1" type="ORF">BN2166_0055180</name>
</gene>
<sequence length="447" mass="50107">MSTTPTDEGDPAMLPAPADSTTSLLDLPDELLTRIFDLAFEASVAVRPSRNTFGQHDNRLGTGYFTLNRRLYRLCRPRFLRRLALPSDYSVVEEGLAELLLHRNITGNVQKLAANFRRLDAHLIDVALVHFPKLERLALYFDTVSPMLAASLSTLNSLRHLALYRTHDPDSEVSSTLDLATSAPSVRCLFVHLEGTDVGNSLESTVSGLDRLESLELRLKSGGVSDESIPWSTLRTLRIRADKYSLIGGDPLLTSLRKACISDELADTRLPLRHFASNYTSLTSRAPNTGTPQHMLRLLSLLSKHASLEELEMPFLVETPPSLAPPGGLPSVRTLKLRAVMTSTKDAGRQDRFGPLFRLLGIFPNLQRLDVKSALPSSFWPRQAMTQSECALKCPEFFALLHVLHDTAIVEIRVDWAQDLYEVRWRREAGSAEWWSERYRLYGSSTW</sequence>
<dbReference type="Proteomes" id="UP000199069">
    <property type="component" value="Unassembled WGS sequence"/>
</dbReference>
<organism evidence="1 3">
    <name type="scientific">Rhodotorula toruloides</name>
    <name type="common">Yeast</name>
    <name type="synonym">Rhodosporidium toruloides</name>
    <dbReference type="NCBI Taxonomy" id="5286"/>
    <lineage>
        <taxon>Eukaryota</taxon>
        <taxon>Fungi</taxon>
        <taxon>Dikarya</taxon>
        <taxon>Basidiomycota</taxon>
        <taxon>Pucciniomycotina</taxon>
        <taxon>Microbotryomycetes</taxon>
        <taxon>Sporidiobolales</taxon>
        <taxon>Sporidiobolaceae</taxon>
        <taxon>Rhodotorula</taxon>
    </lineage>
</organism>
<accession>A0A0K3CLS3</accession>
<dbReference type="InterPro" id="IPR032675">
    <property type="entry name" value="LRR_dom_sf"/>
</dbReference>
<name>A0A0K3CLS3_RHOTO</name>
<evidence type="ECO:0000313" key="3">
    <source>
        <dbReference type="Proteomes" id="UP000199069"/>
    </source>
</evidence>
<dbReference type="EMBL" id="CWKI01000011">
    <property type="protein sequence ID" value="CTR09657.1"/>
    <property type="molecule type" value="Genomic_DNA"/>
</dbReference>
<dbReference type="AlphaFoldDB" id="A0A0K3CLS3"/>
<protein>
    <submittedName>
        <fullName evidence="1 2">Proteophosphoglycan 5</fullName>
    </submittedName>
</protein>
<evidence type="ECO:0000313" key="2">
    <source>
        <dbReference type="EMBL" id="PRQ71591.1"/>
    </source>
</evidence>
<evidence type="ECO:0000313" key="4">
    <source>
        <dbReference type="Proteomes" id="UP000239560"/>
    </source>
</evidence>
<keyword evidence="3" id="KW-1185">Reference proteome</keyword>
<dbReference type="EMBL" id="LCTV02000011">
    <property type="protein sequence ID" value="PRQ71591.1"/>
    <property type="molecule type" value="Genomic_DNA"/>
</dbReference>
<dbReference type="Proteomes" id="UP000239560">
    <property type="component" value="Unassembled WGS sequence"/>
</dbReference>
<dbReference type="SUPFAM" id="SSF52047">
    <property type="entry name" value="RNI-like"/>
    <property type="match status" value="1"/>
</dbReference>